<evidence type="ECO:0000259" key="11">
    <source>
        <dbReference type="Pfam" id="PF00593"/>
    </source>
</evidence>
<evidence type="ECO:0000256" key="3">
    <source>
        <dbReference type="ARBA" id="ARBA00022452"/>
    </source>
</evidence>
<feature type="domain" description="TonB-dependent receptor plug" evidence="12">
    <location>
        <begin position="53"/>
        <end position="157"/>
    </location>
</feature>
<feature type="domain" description="TonB-dependent receptor-like beta-barrel" evidence="11">
    <location>
        <begin position="345"/>
        <end position="886"/>
    </location>
</feature>
<feature type="signal peptide" evidence="10">
    <location>
        <begin position="1"/>
        <end position="28"/>
    </location>
</feature>
<evidence type="ECO:0000313" key="14">
    <source>
        <dbReference type="Proteomes" id="UP000660708"/>
    </source>
</evidence>
<dbReference type="Pfam" id="PF07715">
    <property type="entry name" value="Plug"/>
    <property type="match status" value="1"/>
</dbReference>
<evidence type="ECO:0000259" key="12">
    <source>
        <dbReference type="Pfam" id="PF07715"/>
    </source>
</evidence>
<sequence>MLNNKVSKAVRLGLAFGAASTAVFSATAAAEEASVESVERIQVTGSRIKRTDLETAMPVSSFSMEDIKASGVPTLEQFVQQLPVISGGSYGSNVNNGGNGTVSMNLRGLGSDRTLVLLNGRRFSGDISTIPMAAIARVDVLRDGASTIYGSDAIAGVVNFITAKNYTGTELEFRYQETSEGDGESDSISFVTGIEGDKGSLIISAGYDKREAIYGKDRDFSSCPRQEEDGKIVCGGSTTSSPGTFKLKGNTTDRFVMDENGNPRPFVTSDSYNYSSTSILYQPRETYNLFAAGRYELAETDFSSIEFFSESMFTHRSNTTNLAPVGTFWGMTVPESHPNNNTGDEVYVNRRLTESGNRRTDFDVYEYLITTGFEGEFSNGWYWDFSYGFNHRRVNEFIDGRVHQERMNMLVNPALCNADNSSDDSKACAAAVAGTPDGIWNPFVDGSLTQDMLDWVIVPLTDTKISEDTQLQINITGDSGDFELPAGVISWAAGYEHLTTSYEAIVDGASGLGAIYGTAPGGSVGKYNTKAYYVEANIPLLADVAFAERLDLTVAARRTKVNLIEDAETTKKIALEWRPNSELMVRANYSEGFRTPSITDLFRPFTQSADSYSDPCKNYGSNNDLSATFKANCAADGLPGNWGQPNAQSGSWWGGNPDLGPETSESKTFGFVWSPDFIEGFSATVDYYDIEISNVISSLTLETIAQTCYESENFSSPVCNLIKGPEAYGTKGISPRRNLDGNLVGVDLSTQNLGFFNSKGIDFDFNYAMEALGGNLRFKLAGTHLLEQTSLEAEGLEVKDLDGYYGADIANGGRGAFNDWRANLRVSYDRDNWGLAHTMQYQSAVDDVAPAKNQLSSSVGSVIYNDLSGYYHATDTLTLSLGVNNLFDKQPPYVSQGDNGLLIRVHRLTGREYYAKATFKF</sequence>
<proteinExistence type="inferred from homology"/>
<dbReference type="EMBL" id="AQHF01000020">
    <property type="protein sequence ID" value="MBE0345666.1"/>
    <property type="molecule type" value="Genomic_DNA"/>
</dbReference>
<comment type="subcellular location">
    <subcellularLocation>
        <location evidence="1 8">Cell outer membrane</location>
        <topology evidence="1 8">Multi-pass membrane protein</topology>
    </subcellularLocation>
</comment>
<keyword evidence="4 8" id="KW-0812">Transmembrane</keyword>
<dbReference type="AlphaFoldDB" id="A0A8I0MTX4"/>
<dbReference type="PANTHER" id="PTHR47234:SF2">
    <property type="entry name" value="TONB-DEPENDENT RECEPTOR"/>
    <property type="match status" value="1"/>
</dbReference>
<evidence type="ECO:0000256" key="8">
    <source>
        <dbReference type="PROSITE-ProRule" id="PRU01360"/>
    </source>
</evidence>
<dbReference type="PROSITE" id="PS52016">
    <property type="entry name" value="TONB_DEPENDENT_REC_3"/>
    <property type="match status" value="1"/>
</dbReference>
<evidence type="ECO:0000313" key="13">
    <source>
        <dbReference type="EMBL" id="MBE0345666.1"/>
    </source>
</evidence>
<evidence type="ECO:0000256" key="1">
    <source>
        <dbReference type="ARBA" id="ARBA00004571"/>
    </source>
</evidence>
<evidence type="ECO:0000256" key="7">
    <source>
        <dbReference type="ARBA" id="ARBA00023237"/>
    </source>
</evidence>
<evidence type="ECO:0000256" key="5">
    <source>
        <dbReference type="ARBA" id="ARBA00023077"/>
    </source>
</evidence>
<evidence type="ECO:0000256" key="10">
    <source>
        <dbReference type="SAM" id="SignalP"/>
    </source>
</evidence>
<comment type="caution">
    <text evidence="13">The sequence shown here is derived from an EMBL/GenBank/DDBJ whole genome shotgun (WGS) entry which is preliminary data.</text>
</comment>
<keyword evidence="2 8" id="KW-0813">Transport</keyword>
<organism evidence="13 14">
    <name type="scientific">Pseudoalteromonas peptidolytica F12-50-A1</name>
    <dbReference type="NCBI Taxonomy" id="1315280"/>
    <lineage>
        <taxon>Bacteria</taxon>
        <taxon>Pseudomonadati</taxon>
        <taxon>Pseudomonadota</taxon>
        <taxon>Gammaproteobacteria</taxon>
        <taxon>Alteromonadales</taxon>
        <taxon>Pseudoalteromonadaceae</taxon>
        <taxon>Pseudoalteromonas</taxon>
    </lineage>
</organism>
<dbReference type="InterPro" id="IPR012910">
    <property type="entry name" value="Plug_dom"/>
</dbReference>
<dbReference type="InterPro" id="IPR000531">
    <property type="entry name" value="Beta-barrel_TonB"/>
</dbReference>
<dbReference type="GO" id="GO:0009279">
    <property type="term" value="C:cell outer membrane"/>
    <property type="evidence" value="ECO:0007669"/>
    <property type="project" value="UniProtKB-SubCell"/>
</dbReference>
<dbReference type="Gene3D" id="2.40.170.20">
    <property type="entry name" value="TonB-dependent receptor, beta-barrel domain"/>
    <property type="match status" value="1"/>
</dbReference>
<dbReference type="SUPFAM" id="SSF56935">
    <property type="entry name" value="Porins"/>
    <property type="match status" value="1"/>
</dbReference>
<keyword evidence="6 8" id="KW-0472">Membrane</keyword>
<protein>
    <submittedName>
        <fullName evidence="13">Iron complex outermembrane recepter protein</fullName>
    </submittedName>
</protein>
<evidence type="ECO:0000256" key="6">
    <source>
        <dbReference type="ARBA" id="ARBA00023136"/>
    </source>
</evidence>
<dbReference type="RefSeq" id="WP_167508265.1">
    <property type="nucleotide sequence ID" value="NZ_AQHF01000020.1"/>
</dbReference>
<dbReference type="Proteomes" id="UP000660708">
    <property type="component" value="Unassembled WGS sequence"/>
</dbReference>
<keyword evidence="10" id="KW-0732">Signal</keyword>
<keyword evidence="3 8" id="KW-1134">Transmembrane beta strand</keyword>
<name>A0A8I0MTX4_9GAMM</name>
<comment type="similarity">
    <text evidence="8 9">Belongs to the TonB-dependent receptor family.</text>
</comment>
<keyword evidence="14" id="KW-1185">Reference proteome</keyword>
<evidence type="ECO:0000256" key="9">
    <source>
        <dbReference type="RuleBase" id="RU003357"/>
    </source>
</evidence>
<dbReference type="InterPro" id="IPR037066">
    <property type="entry name" value="Plug_dom_sf"/>
</dbReference>
<dbReference type="Gene3D" id="2.170.130.10">
    <property type="entry name" value="TonB-dependent receptor, plug domain"/>
    <property type="match status" value="1"/>
</dbReference>
<dbReference type="PANTHER" id="PTHR47234">
    <property type="match status" value="1"/>
</dbReference>
<evidence type="ECO:0000256" key="2">
    <source>
        <dbReference type="ARBA" id="ARBA00022448"/>
    </source>
</evidence>
<reference evidence="13 14" key="1">
    <citation type="submission" date="2015-06" db="EMBL/GenBank/DDBJ databases">
        <title>Genome sequence of Pseudoalteromonas peptidolytica.</title>
        <authorList>
            <person name="Xie B.-B."/>
            <person name="Rong J.-C."/>
            <person name="Qin Q.-L."/>
            <person name="Zhang Y.-Z."/>
        </authorList>
    </citation>
    <scope>NUCLEOTIDE SEQUENCE [LARGE SCALE GENOMIC DNA]</scope>
    <source>
        <strain evidence="13 14">F12-50-A1</strain>
    </source>
</reference>
<dbReference type="InterPro" id="IPR036942">
    <property type="entry name" value="Beta-barrel_TonB_sf"/>
</dbReference>
<feature type="chain" id="PRO_5034637727" evidence="10">
    <location>
        <begin position="29"/>
        <end position="921"/>
    </location>
</feature>
<accession>A0A8I0MTX4</accession>
<evidence type="ECO:0000256" key="4">
    <source>
        <dbReference type="ARBA" id="ARBA00022692"/>
    </source>
</evidence>
<dbReference type="InterPro" id="IPR039426">
    <property type="entry name" value="TonB-dep_rcpt-like"/>
</dbReference>
<dbReference type="Pfam" id="PF00593">
    <property type="entry name" value="TonB_dep_Rec_b-barrel"/>
    <property type="match status" value="1"/>
</dbReference>
<gene>
    <name evidence="13" type="ORF">PPEP_a0585</name>
</gene>
<keyword evidence="5 9" id="KW-0798">TonB box</keyword>
<keyword evidence="7 8" id="KW-0998">Cell outer membrane</keyword>